<evidence type="ECO:0000256" key="5">
    <source>
        <dbReference type="ARBA" id="ARBA00022898"/>
    </source>
</evidence>
<protein>
    <recommendedName>
        <fullName evidence="6">Aminotransferase</fullName>
        <ecNumber evidence="6">2.6.1.-</ecNumber>
    </recommendedName>
</protein>
<dbReference type="SUPFAM" id="SSF53383">
    <property type="entry name" value="PLP-dependent transferases"/>
    <property type="match status" value="1"/>
</dbReference>
<dbReference type="Pfam" id="PF00155">
    <property type="entry name" value="Aminotran_1_2"/>
    <property type="match status" value="1"/>
</dbReference>
<evidence type="ECO:0000256" key="4">
    <source>
        <dbReference type="ARBA" id="ARBA00022679"/>
    </source>
</evidence>
<accession>A0A0Q0B4B1</accession>
<evidence type="ECO:0000313" key="8">
    <source>
        <dbReference type="EMBL" id="KPY87323.1"/>
    </source>
</evidence>
<dbReference type="Gene3D" id="3.40.640.10">
    <property type="entry name" value="Type I PLP-dependent aspartate aminotransferase-like (Major domain)"/>
    <property type="match status" value="1"/>
</dbReference>
<name>A0A0Q0B4B1_9PSED</name>
<sequence length="471" mass="52042">MRYSRLSSMTTPSAYRDGHFASAFHLNELQSLHAVVAFFYSAFGDRVFQPVNPPLGGRFGRIMPRRHDNHVFNARTYKGIPMTQPYSARSRAIEPFHVMALLARANELQAAGHDVIHLEIGEPDFTTADPIIKAGQAALADGKTRYTAARGLPQLREAISGFYAQRYGVDIDPRRILITPGGSGALLLASSLLVDPGKHWLLADPGYPCNRHFLRLIEGEAQLVPVGPQERYQLTPELVATHWNHNSVGALVASPANPTGTLLSRDELAALSHALKARNGHLVVDEIYHGLTYGVDASSVLEVDNDAFVLNSFSKYFGMTGWRLGWLVAPQDAVADLEKLAQNLYISAPSMAQHAALACFEPQTLAILEQRRAEFGRRRDFLLPALRELGFGIAVEPEGAFYLYADISAFGGDAFAFCRYFLETEHVAFTPGLDFGRFKAGHHVRFAYTQSLPRLEQAVERIARGLRSWGV</sequence>
<comment type="similarity">
    <text evidence="2 6">Belongs to the class-I pyridoxal-phosphate-dependent aminotransferase family.</text>
</comment>
<organism evidence="8 9">
    <name type="scientific">Pseudomonas syringae pv. tagetis</name>
    <dbReference type="NCBI Taxonomy" id="129140"/>
    <lineage>
        <taxon>Bacteria</taxon>
        <taxon>Pseudomonadati</taxon>
        <taxon>Pseudomonadota</taxon>
        <taxon>Gammaproteobacteria</taxon>
        <taxon>Pseudomonadales</taxon>
        <taxon>Pseudomonadaceae</taxon>
        <taxon>Pseudomonas</taxon>
    </lineage>
</organism>
<gene>
    <name evidence="8" type="ORF">ALO44_100245</name>
</gene>
<dbReference type="InterPro" id="IPR015421">
    <property type="entry name" value="PyrdxlP-dep_Trfase_major"/>
</dbReference>
<keyword evidence="4 6" id="KW-0808">Transferase</keyword>
<evidence type="ECO:0000259" key="7">
    <source>
        <dbReference type="Pfam" id="PF00155"/>
    </source>
</evidence>
<dbReference type="InterPro" id="IPR004838">
    <property type="entry name" value="NHTrfase_class1_PyrdxlP-BS"/>
</dbReference>
<dbReference type="PROSITE" id="PS00105">
    <property type="entry name" value="AA_TRANSFER_CLASS_1"/>
    <property type="match status" value="1"/>
</dbReference>
<evidence type="ECO:0000256" key="6">
    <source>
        <dbReference type="RuleBase" id="RU000481"/>
    </source>
</evidence>
<dbReference type="STRING" id="129140.ALO44_100245"/>
<dbReference type="PANTHER" id="PTHR46383">
    <property type="entry name" value="ASPARTATE AMINOTRANSFERASE"/>
    <property type="match status" value="1"/>
</dbReference>
<comment type="cofactor">
    <cofactor evidence="1 6">
        <name>pyridoxal 5'-phosphate</name>
        <dbReference type="ChEBI" id="CHEBI:597326"/>
    </cofactor>
</comment>
<dbReference type="NCBIfam" id="NF005601">
    <property type="entry name" value="PRK07337.1"/>
    <property type="match status" value="1"/>
</dbReference>
<dbReference type="CDD" id="cd00609">
    <property type="entry name" value="AAT_like"/>
    <property type="match status" value="1"/>
</dbReference>
<dbReference type="EMBL" id="LJRM01000062">
    <property type="protein sequence ID" value="KPY87323.1"/>
    <property type="molecule type" value="Genomic_DNA"/>
</dbReference>
<dbReference type="GO" id="GO:0006520">
    <property type="term" value="P:amino acid metabolic process"/>
    <property type="evidence" value="ECO:0007669"/>
    <property type="project" value="InterPro"/>
</dbReference>
<dbReference type="EC" id="2.6.1.-" evidence="6"/>
<keyword evidence="5" id="KW-0663">Pyridoxal phosphate</keyword>
<evidence type="ECO:0000256" key="1">
    <source>
        <dbReference type="ARBA" id="ARBA00001933"/>
    </source>
</evidence>
<feature type="domain" description="Aminotransferase class I/classII large" evidence="7">
    <location>
        <begin position="114"/>
        <end position="462"/>
    </location>
</feature>
<dbReference type="GO" id="GO:0008483">
    <property type="term" value="F:transaminase activity"/>
    <property type="evidence" value="ECO:0007669"/>
    <property type="project" value="UniProtKB-KW"/>
</dbReference>
<proteinExistence type="inferred from homology"/>
<evidence type="ECO:0000256" key="3">
    <source>
        <dbReference type="ARBA" id="ARBA00022576"/>
    </source>
</evidence>
<dbReference type="InterPro" id="IPR004839">
    <property type="entry name" value="Aminotransferase_I/II_large"/>
</dbReference>
<dbReference type="GO" id="GO:0030170">
    <property type="term" value="F:pyridoxal phosphate binding"/>
    <property type="evidence" value="ECO:0007669"/>
    <property type="project" value="InterPro"/>
</dbReference>
<reference evidence="8 9" key="1">
    <citation type="submission" date="2015-09" db="EMBL/GenBank/DDBJ databases">
        <title>Genome announcement of multiple Pseudomonas syringae strains.</title>
        <authorList>
            <person name="Thakur S."/>
            <person name="Wang P.W."/>
            <person name="Gong Y."/>
            <person name="Weir B.S."/>
            <person name="Guttman D.S."/>
        </authorList>
    </citation>
    <scope>NUCLEOTIDE SEQUENCE [LARGE SCALE GENOMIC DNA]</scope>
    <source>
        <strain evidence="8 9">ICMP4091</strain>
    </source>
</reference>
<keyword evidence="3 6" id="KW-0032">Aminotransferase</keyword>
<dbReference type="NCBIfam" id="NF006514">
    <property type="entry name" value="PRK08960.1"/>
    <property type="match status" value="1"/>
</dbReference>
<dbReference type="InterPro" id="IPR015424">
    <property type="entry name" value="PyrdxlP-dep_Trfase"/>
</dbReference>
<dbReference type="AlphaFoldDB" id="A0A0Q0B4B1"/>
<evidence type="ECO:0000256" key="2">
    <source>
        <dbReference type="ARBA" id="ARBA00007441"/>
    </source>
</evidence>
<dbReference type="InterPro" id="IPR050596">
    <property type="entry name" value="AspAT/PAT-like"/>
</dbReference>
<dbReference type="PANTHER" id="PTHR46383:SF2">
    <property type="entry name" value="AMINOTRANSFERASE"/>
    <property type="match status" value="1"/>
</dbReference>
<dbReference type="PATRIC" id="fig|129140.3.peg.4386"/>
<comment type="caution">
    <text evidence="8">The sequence shown here is derived from an EMBL/GenBank/DDBJ whole genome shotgun (WGS) entry which is preliminary data.</text>
</comment>
<dbReference type="Proteomes" id="UP000050474">
    <property type="component" value="Unassembled WGS sequence"/>
</dbReference>
<evidence type="ECO:0000313" key="9">
    <source>
        <dbReference type="Proteomes" id="UP000050474"/>
    </source>
</evidence>